<reference evidence="2" key="1">
    <citation type="journal article" date="2019" name="Int. J. Syst. Evol. Microbiol.">
        <title>The Global Catalogue of Microorganisms (GCM) 10K type strain sequencing project: providing services to taxonomists for standard genome sequencing and annotation.</title>
        <authorList>
            <consortium name="The Broad Institute Genomics Platform"/>
            <consortium name="The Broad Institute Genome Sequencing Center for Infectious Disease"/>
            <person name="Wu L."/>
            <person name="Ma J."/>
        </authorList>
    </citation>
    <scope>NUCLEOTIDE SEQUENCE [LARGE SCALE GENOMIC DNA]</scope>
    <source>
        <strain evidence="2">JCM 19134</strain>
    </source>
</reference>
<evidence type="ECO:0000313" key="1">
    <source>
        <dbReference type="EMBL" id="GAA4939260.1"/>
    </source>
</evidence>
<accession>A0AAV3U1C2</accession>
<proteinExistence type="predicted"/>
<evidence type="ECO:0000313" key="2">
    <source>
        <dbReference type="Proteomes" id="UP001409585"/>
    </source>
</evidence>
<comment type="caution">
    <text evidence="1">The sequence shown here is derived from an EMBL/GenBank/DDBJ whole genome shotgun (WGS) entry which is preliminary data.</text>
</comment>
<dbReference type="EMBL" id="BAABLX010000009">
    <property type="protein sequence ID" value="GAA4939260.1"/>
    <property type="molecule type" value="Genomic_DNA"/>
</dbReference>
<name>A0AAV3U1C2_9ALTE</name>
<organism evidence="1 2">
    <name type="scientific">Halioxenophilus aromaticivorans</name>
    <dbReference type="NCBI Taxonomy" id="1306992"/>
    <lineage>
        <taxon>Bacteria</taxon>
        <taxon>Pseudomonadati</taxon>
        <taxon>Pseudomonadota</taxon>
        <taxon>Gammaproteobacteria</taxon>
        <taxon>Alteromonadales</taxon>
        <taxon>Alteromonadaceae</taxon>
        <taxon>Halioxenophilus</taxon>
    </lineage>
</organism>
<dbReference type="RefSeq" id="WP_345420025.1">
    <property type="nucleotide sequence ID" value="NZ_AP031496.1"/>
</dbReference>
<dbReference type="AlphaFoldDB" id="A0AAV3U1C2"/>
<sequence>MKNLSTTRPHGYLHRTLVLGACLVAAQWGQARDVNLWLPGRYKQYMPQLENAVAKVGAEESCQKVVRGELMESQSKAEQPVFRIICRDDNLKTYATLMNGLSLEVLHSSGETHIEQKKRHLPHYARVCLKDLKAKAERLRKPRFPEGAGLKPTLFTGQRVEFEVDFSSQSLSGNDLEYRGYCAFEDMANYETEIRPRPKTTNTEPESAP</sequence>
<keyword evidence="2" id="KW-1185">Reference proteome</keyword>
<dbReference type="Proteomes" id="UP001409585">
    <property type="component" value="Unassembled WGS sequence"/>
</dbReference>
<protein>
    <submittedName>
        <fullName evidence="1">Uncharacterized protein</fullName>
    </submittedName>
</protein>
<gene>
    <name evidence="1" type="ORF">GCM10025791_16810</name>
</gene>